<accession>A0A2P4WYD6</accession>
<gene>
    <name evidence="1" type="ORF">PHPALM_37056</name>
</gene>
<comment type="caution">
    <text evidence="1">The sequence shown here is derived from an EMBL/GenBank/DDBJ whole genome shotgun (WGS) entry which is preliminary data.</text>
</comment>
<evidence type="ECO:0000313" key="2">
    <source>
        <dbReference type="Proteomes" id="UP000237271"/>
    </source>
</evidence>
<proteinExistence type="predicted"/>
<organism evidence="1 2">
    <name type="scientific">Phytophthora palmivora</name>
    <dbReference type="NCBI Taxonomy" id="4796"/>
    <lineage>
        <taxon>Eukaryota</taxon>
        <taxon>Sar</taxon>
        <taxon>Stramenopiles</taxon>
        <taxon>Oomycota</taxon>
        <taxon>Peronosporomycetes</taxon>
        <taxon>Peronosporales</taxon>
        <taxon>Peronosporaceae</taxon>
        <taxon>Phytophthora</taxon>
    </lineage>
</organism>
<protein>
    <submittedName>
        <fullName evidence="1">Uncharacterized protein</fullName>
    </submittedName>
</protein>
<dbReference type="EMBL" id="NCKW01020282">
    <property type="protein sequence ID" value="POM58310.1"/>
    <property type="molecule type" value="Genomic_DNA"/>
</dbReference>
<dbReference type="Proteomes" id="UP000237271">
    <property type="component" value="Unassembled WGS sequence"/>
</dbReference>
<dbReference type="AlphaFoldDB" id="A0A2P4WYD6"/>
<evidence type="ECO:0000313" key="1">
    <source>
        <dbReference type="EMBL" id="POM58310.1"/>
    </source>
</evidence>
<keyword evidence="2" id="KW-1185">Reference proteome</keyword>
<name>A0A2P4WYD6_9STRA</name>
<reference evidence="1 2" key="1">
    <citation type="journal article" date="2017" name="Genome Biol. Evol.">
        <title>Phytophthora megakarya and P. palmivora, closely related causal agents of cacao black pod rot, underwent increases in genome sizes and gene numbers by different mechanisms.</title>
        <authorList>
            <person name="Ali S.S."/>
            <person name="Shao J."/>
            <person name="Lary D.J."/>
            <person name="Kronmiller B."/>
            <person name="Shen D."/>
            <person name="Strem M.D."/>
            <person name="Amoako-Attah I."/>
            <person name="Akrofi A.Y."/>
            <person name="Begoude B.A."/>
            <person name="Ten Hoopen G.M."/>
            <person name="Coulibaly K."/>
            <person name="Kebe B.I."/>
            <person name="Melnick R.L."/>
            <person name="Guiltinan M.J."/>
            <person name="Tyler B.M."/>
            <person name="Meinhardt L.W."/>
            <person name="Bailey B.A."/>
        </authorList>
    </citation>
    <scope>NUCLEOTIDE SEQUENCE [LARGE SCALE GENOMIC DNA]</scope>
    <source>
        <strain evidence="2">sbr112.9</strain>
    </source>
</reference>
<sequence length="99" mass="11145">MYAYQACWCSINHECFEKPRVVLIYSGAPGNYVVRSTAVGSERYAEALQARARDIDTGCLTTVTRITVDWHGMLLGFRRGFKVWPHSSNGVAEMPRAMD</sequence>